<name>A0A6A6XE92_9PLEO</name>
<sequence>MCLLDLPPELLSGIIDLTFSYDLESFALTCRTVYRCAKSQIARHNSLKRQWKHTSNAYTGRRNSTLSILYAISQEPIVAEYIESLSLWDRRSAQEISSDTNSPYNFHEGEALQKIRDMLLHTEYFADSAGPRVAGWWEEILEEPASDTHEYPEEPAVTVALLTLLPRLKTLQLPERWDLVRVGEGLELWIHLIEALVSQPNGNESSSRPLQLLQTLLPFAEVGFYTRVNLQSIHPFMALKSLQNLYAVSCVAVEDEWDDSPPLAGPYPTLRSFLTRVEFASGCIDTYGLEAFLQMTPALTVFKYSHQSKQGGLQHDWNPGGFAQVLSRYCGTRLIELALTVDEIDGDIVNGLSSFHGFPALKELEVDLGVFFGPPLESGQSLGLNAKIPTDDKPWTHKDIPCLGDMLAPNIEKVQLNTDYLEHSKRGLKALVKNIKDKRRDKLTKLKSVIIRQYTTGTAKAIAQAHDCTLEVFDDPRPKNMMPSWKRQFDYVVGGVEVEGHQD</sequence>
<dbReference type="Proteomes" id="UP000799757">
    <property type="component" value="Unassembled WGS sequence"/>
</dbReference>
<gene>
    <name evidence="1" type="ORF">K505DRAFT_324675</name>
</gene>
<evidence type="ECO:0008006" key="3">
    <source>
        <dbReference type="Google" id="ProtNLM"/>
    </source>
</evidence>
<dbReference type="OrthoDB" id="5421601at2759"/>
<keyword evidence="2" id="KW-1185">Reference proteome</keyword>
<reference evidence="1" key="1">
    <citation type="journal article" date="2020" name="Stud. Mycol.">
        <title>101 Dothideomycetes genomes: a test case for predicting lifestyles and emergence of pathogens.</title>
        <authorList>
            <person name="Haridas S."/>
            <person name="Albert R."/>
            <person name="Binder M."/>
            <person name="Bloem J."/>
            <person name="Labutti K."/>
            <person name="Salamov A."/>
            <person name="Andreopoulos B."/>
            <person name="Baker S."/>
            <person name="Barry K."/>
            <person name="Bills G."/>
            <person name="Bluhm B."/>
            <person name="Cannon C."/>
            <person name="Castanera R."/>
            <person name="Culley D."/>
            <person name="Daum C."/>
            <person name="Ezra D."/>
            <person name="Gonzalez J."/>
            <person name="Henrissat B."/>
            <person name="Kuo A."/>
            <person name="Liang C."/>
            <person name="Lipzen A."/>
            <person name="Lutzoni F."/>
            <person name="Magnuson J."/>
            <person name="Mondo S."/>
            <person name="Nolan M."/>
            <person name="Ohm R."/>
            <person name="Pangilinan J."/>
            <person name="Park H.-J."/>
            <person name="Ramirez L."/>
            <person name="Alfaro M."/>
            <person name="Sun H."/>
            <person name="Tritt A."/>
            <person name="Yoshinaga Y."/>
            <person name="Zwiers L.-H."/>
            <person name="Turgeon B."/>
            <person name="Goodwin S."/>
            <person name="Spatafora J."/>
            <person name="Crous P."/>
            <person name="Grigoriev I."/>
        </authorList>
    </citation>
    <scope>NUCLEOTIDE SEQUENCE</scope>
    <source>
        <strain evidence="1">CBS 109.77</strain>
    </source>
</reference>
<organism evidence="1 2">
    <name type="scientific">Melanomma pulvis-pyrius CBS 109.77</name>
    <dbReference type="NCBI Taxonomy" id="1314802"/>
    <lineage>
        <taxon>Eukaryota</taxon>
        <taxon>Fungi</taxon>
        <taxon>Dikarya</taxon>
        <taxon>Ascomycota</taxon>
        <taxon>Pezizomycotina</taxon>
        <taxon>Dothideomycetes</taxon>
        <taxon>Pleosporomycetidae</taxon>
        <taxon>Pleosporales</taxon>
        <taxon>Melanommataceae</taxon>
        <taxon>Melanomma</taxon>
    </lineage>
</organism>
<evidence type="ECO:0000313" key="1">
    <source>
        <dbReference type="EMBL" id="KAF2794588.1"/>
    </source>
</evidence>
<evidence type="ECO:0000313" key="2">
    <source>
        <dbReference type="Proteomes" id="UP000799757"/>
    </source>
</evidence>
<protein>
    <recommendedName>
        <fullName evidence="3">F-box domain-containing protein</fullName>
    </recommendedName>
</protein>
<dbReference type="EMBL" id="MU001886">
    <property type="protein sequence ID" value="KAF2794588.1"/>
    <property type="molecule type" value="Genomic_DNA"/>
</dbReference>
<dbReference type="AlphaFoldDB" id="A0A6A6XE92"/>
<proteinExistence type="predicted"/>
<accession>A0A6A6XE92</accession>